<dbReference type="Gene3D" id="3.80.10.10">
    <property type="entry name" value="Ribonuclease Inhibitor"/>
    <property type="match status" value="3"/>
</dbReference>
<evidence type="ECO:0000256" key="5">
    <source>
        <dbReference type="ARBA" id="ARBA00022989"/>
    </source>
</evidence>
<protein>
    <submittedName>
        <fullName evidence="9">GP46-like surface antigen, putative</fullName>
    </submittedName>
</protein>
<keyword evidence="8" id="KW-0732">Signal</keyword>
<evidence type="ECO:0000256" key="1">
    <source>
        <dbReference type="ARBA" id="ARBA00004370"/>
    </source>
</evidence>
<feature type="transmembrane region" description="Helical" evidence="7">
    <location>
        <begin position="570"/>
        <end position="591"/>
    </location>
</feature>
<dbReference type="Proteomes" id="UP000051952">
    <property type="component" value="Unassembled WGS sequence"/>
</dbReference>
<evidence type="ECO:0000256" key="7">
    <source>
        <dbReference type="SAM" id="Phobius"/>
    </source>
</evidence>
<feature type="signal peptide" evidence="8">
    <location>
        <begin position="1"/>
        <end position="22"/>
    </location>
</feature>
<sequence>MKNNMTLFLLPLLFCSLDHATASLISSERTALIAFYNNTGGPSWTLSPTSPPPTTDWTGGLNRWSIANATVDPCVSWYGVACTNNIVTTLAVVGVQASGTLPDGLFTQFEGLLVLDLSDNKLSGVLPSLPNTIQRLRLVSNFFSGTLPDTYGLLSIIELKLDNNSLSGTLPSSFGVAWPFIIMFTIPANQFSGTLPSTWANWQLLQTFDVGTNNLGGTLPAVFGAGWGSSLGNFSSRRNNFSGTLPPEYCNWSNIELFQVDNNPFVGTLPAVYGPSFRRIVNVLISNTHISGSIPNEWGNWAATVVSIQLYMNSLSGTLPPSFGNFSRLSSLNFAMNNFPGEVPVAAWSPSWCSVYYLSRQPPPLWLDSCKLEQYVYVRYICWPPFDGVHLPLSDLCSAASALPFGYGCIPVSVIPLLETVDESNMEGVLAQMTWLPSVACNASVAPSPLPTPLATPTRTLFVPENKIHNGVVPTQSEIQRVTTASAAMIGTTIVIRQLVPSSVGGAGSMHAFQATTVVQHLRQLCLVASVAGQNSDDGSSTGNDNSVCCDGGTSPTQMSVGSGVSEAPLAGAIIGNTILVVAISGARLLVQYLLVRKFHLHFSGDSDACASDLAKDDDNNSLVVQGWLALVQSVLQTMAQLTHGGIVASLWVPFTALFTPTVAAGIAIMSLSESGGGVLPWASLASWCGQCLGLLL</sequence>
<proteinExistence type="predicted"/>
<keyword evidence="10" id="KW-1185">Reference proteome</keyword>
<evidence type="ECO:0000256" key="6">
    <source>
        <dbReference type="ARBA" id="ARBA00023136"/>
    </source>
</evidence>
<feature type="transmembrane region" description="Helical" evidence="7">
    <location>
        <begin position="647"/>
        <end position="673"/>
    </location>
</feature>
<dbReference type="PANTHER" id="PTHR27008:SF610">
    <property type="entry name" value="SERINE-THREONINE_TYROSINE-PROTEIN KINASE CATALYTIC DOMAIN-CONTAINING PROTEIN"/>
    <property type="match status" value="1"/>
</dbReference>
<feature type="chain" id="PRO_5006622035" evidence="8">
    <location>
        <begin position="23"/>
        <end position="697"/>
    </location>
</feature>
<reference evidence="10" key="1">
    <citation type="submission" date="2015-09" db="EMBL/GenBank/DDBJ databases">
        <authorList>
            <consortium name="Pathogen Informatics"/>
        </authorList>
    </citation>
    <scope>NUCLEOTIDE SEQUENCE [LARGE SCALE GENOMIC DNA]</scope>
    <source>
        <strain evidence="10">Lake Konstanz</strain>
    </source>
</reference>
<dbReference type="GO" id="GO:0016020">
    <property type="term" value="C:membrane"/>
    <property type="evidence" value="ECO:0007669"/>
    <property type="project" value="UniProtKB-SubCell"/>
</dbReference>
<organism evidence="9 10">
    <name type="scientific">Bodo saltans</name>
    <name type="common">Flagellated protozoan</name>
    <dbReference type="NCBI Taxonomy" id="75058"/>
    <lineage>
        <taxon>Eukaryota</taxon>
        <taxon>Discoba</taxon>
        <taxon>Euglenozoa</taxon>
        <taxon>Kinetoplastea</taxon>
        <taxon>Metakinetoplastina</taxon>
        <taxon>Eubodonida</taxon>
        <taxon>Bodonidae</taxon>
        <taxon>Bodo</taxon>
    </lineage>
</organism>
<dbReference type="VEuPathDB" id="TriTrypDB:BSAL_01165"/>
<keyword evidence="3 7" id="KW-0812">Transmembrane</keyword>
<comment type="subcellular location">
    <subcellularLocation>
        <location evidence="1">Membrane</location>
    </subcellularLocation>
</comment>
<keyword evidence="2" id="KW-0433">Leucine-rich repeat</keyword>
<keyword evidence="6 7" id="KW-0472">Membrane</keyword>
<dbReference type="AlphaFoldDB" id="A0A0S4J746"/>
<dbReference type="InterPro" id="IPR051809">
    <property type="entry name" value="Plant_receptor-like_S/T_kinase"/>
</dbReference>
<dbReference type="Pfam" id="PF00560">
    <property type="entry name" value="LRR_1"/>
    <property type="match status" value="2"/>
</dbReference>
<keyword evidence="4" id="KW-0677">Repeat</keyword>
<dbReference type="InterPro" id="IPR001611">
    <property type="entry name" value="Leu-rich_rpt"/>
</dbReference>
<evidence type="ECO:0000313" key="10">
    <source>
        <dbReference type="Proteomes" id="UP000051952"/>
    </source>
</evidence>
<evidence type="ECO:0000256" key="4">
    <source>
        <dbReference type="ARBA" id="ARBA00022737"/>
    </source>
</evidence>
<evidence type="ECO:0000313" key="9">
    <source>
        <dbReference type="EMBL" id="CUG87271.1"/>
    </source>
</evidence>
<dbReference type="OrthoDB" id="7421471at2759"/>
<dbReference type="PANTHER" id="PTHR27008">
    <property type="entry name" value="OS04G0122200 PROTEIN"/>
    <property type="match status" value="1"/>
</dbReference>
<gene>
    <name evidence="9" type="ORF">BSAL_01165</name>
</gene>
<dbReference type="EMBL" id="CYKH01001485">
    <property type="protein sequence ID" value="CUG87271.1"/>
    <property type="molecule type" value="Genomic_DNA"/>
</dbReference>
<keyword evidence="5 7" id="KW-1133">Transmembrane helix</keyword>
<evidence type="ECO:0000256" key="3">
    <source>
        <dbReference type="ARBA" id="ARBA00022692"/>
    </source>
</evidence>
<evidence type="ECO:0000256" key="2">
    <source>
        <dbReference type="ARBA" id="ARBA00022614"/>
    </source>
</evidence>
<dbReference type="SUPFAM" id="SSF52058">
    <property type="entry name" value="L domain-like"/>
    <property type="match status" value="1"/>
</dbReference>
<accession>A0A0S4J746</accession>
<dbReference type="InterPro" id="IPR032675">
    <property type="entry name" value="LRR_dom_sf"/>
</dbReference>
<evidence type="ECO:0000256" key="8">
    <source>
        <dbReference type="SAM" id="SignalP"/>
    </source>
</evidence>
<name>A0A0S4J746_BODSA</name>